<dbReference type="GO" id="GO:0008270">
    <property type="term" value="F:zinc ion binding"/>
    <property type="evidence" value="ECO:0007669"/>
    <property type="project" value="UniProtKB-KW"/>
</dbReference>
<feature type="region of interest" description="Disordered" evidence="3">
    <location>
        <begin position="56"/>
        <end position="133"/>
    </location>
</feature>
<evidence type="ECO:0000256" key="1">
    <source>
        <dbReference type="ARBA" id="ARBA00022737"/>
    </source>
</evidence>
<gene>
    <name evidence="4" type="ORF">OMP40_34600</name>
</gene>
<evidence type="ECO:0000313" key="5">
    <source>
        <dbReference type="Proteomes" id="UP001153404"/>
    </source>
</evidence>
<feature type="compositionally biased region" description="Gly residues" evidence="3">
    <location>
        <begin position="12"/>
        <end position="26"/>
    </location>
</feature>
<evidence type="ECO:0008006" key="6">
    <source>
        <dbReference type="Google" id="ProtNLM"/>
    </source>
</evidence>
<dbReference type="InterPro" id="IPR001258">
    <property type="entry name" value="NHL_repeat"/>
</dbReference>
<comment type="caution">
    <text evidence="4">The sequence shown here is derived from an EMBL/GenBank/DDBJ whole genome shotgun (WGS) entry which is preliminary data.</text>
</comment>
<keyword evidence="5" id="KW-1185">Reference proteome</keyword>
<dbReference type="PANTHER" id="PTHR24104:SF25">
    <property type="entry name" value="PROTEIN LIN-41"/>
    <property type="match status" value="1"/>
</dbReference>
<accession>A0A9X4KZK2</accession>
<name>A0A9X4KZK2_9BACL</name>
<dbReference type="InterPro" id="IPR011042">
    <property type="entry name" value="6-blade_b-propeller_TolB-like"/>
</dbReference>
<feature type="repeat" description="NHL" evidence="2">
    <location>
        <begin position="10"/>
        <end position="53"/>
    </location>
</feature>
<evidence type="ECO:0000313" key="4">
    <source>
        <dbReference type="EMBL" id="MDG0813842.1"/>
    </source>
</evidence>
<dbReference type="AlphaFoldDB" id="A0A9X4KZK2"/>
<evidence type="ECO:0000256" key="3">
    <source>
        <dbReference type="SAM" id="MobiDB-lite"/>
    </source>
</evidence>
<proteinExistence type="predicted"/>
<protein>
    <recommendedName>
        <fullName evidence="6">NHL repeat containing protein</fullName>
    </recommendedName>
</protein>
<dbReference type="Gene3D" id="2.120.10.30">
    <property type="entry name" value="TolB, C-terminal domain"/>
    <property type="match status" value="1"/>
</dbReference>
<evidence type="ECO:0000256" key="2">
    <source>
        <dbReference type="PROSITE-ProRule" id="PRU00504"/>
    </source>
</evidence>
<dbReference type="EMBL" id="JAPDIA010000009">
    <property type="protein sequence ID" value="MDG0813842.1"/>
    <property type="molecule type" value="Genomic_DNA"/>
</dbReference>
<dbReference type="PANTHER" id="PTHR24104">
    <property type="entry name" value="E3 UBIQUITIN-PROTEIN LIGASE NHLRC1-RELATED"/>
    <property type="match status" value="1"/>
</dbReference>
<sequence>MASGAWSEWKKNGGGSGSGLGEFGYPGGVAVDGNGNVYVADSNNNRIQKLTAATGEWSEWKKSGGGAGSGLGEFNDPSGVEVDGEGECLCGRHGKSSHPEADGSDRGSGASGRRAAAAQAAAWASSMNRTAWR</sequence>
<dbReference type="Pfam" id="PF01436">
    <property type="entry name" value="NHL"/>
    <property type="match status" value="1"/>
</dbReference>
<feature type="region of interest" description="Disordered" evidence="3">
    <location>
        <begin position="1"/>
        <end position="26"/>
    </location>
</feature>
<feature type="compositionally biased region" description="Low complexity" evidence="3">
    <location>
        <begin position="107"/>
        <end position="126"/>
    </location>
</feature>
<reference evidence="4" key="1">
    <citation type="submission" date="2022-10" db="EMBL/GenBank/DDBJ databases">
        <title>Comparative genomic analysis of Cohnella hashimotonis sp. nov., isolated from the International Space Station.</title>
        <authorList>
            <person name="Simpson A."/>
            <person name="Venkateswaran K."/>
        </authorList>
    </citation>
    <scope>NUCLEOTIDE SEQUENCE</scope>
    <source>
        <strain evidence="4">DSM 28161</strain>
    </source>
</reference>
<dbReference type="SUPFAM" id="SSF63829">
    <property type="entry name" value="Calcium-dependent phosphotriesterase"/>
    <property type="match status" value="1"/>
</dbReference>
<keyword evidence="1" id="KW-0677">Repeat</keyword>
<organism evidence="4 5">
    <name type="scientific">Cohnella rhizosphaerae</name>
    <dbReference type="NCBI Taxonomy" id="1457232"/>
    <lineage>
        <taxon>Bacteria</taxon>
        <taxon>Bacillati</taxon>
        <taxon>Bacillota</taxon>
        <taxon>Bacilli</taxon>
        <taxon>Bacillales</taxon>
        <taxon>Paenibacillaceae</taxon>
        <taxon>Cohnella</taxon>
    </lineage>
</organism>
<dbReference type="InterPro" id="IPR050952">
    <property type="entry name" value="TRIM-NHL_E3_ligases"/>
</dbReference>
<dbReference type="PROSITE" id="PS51125">
    <property type="entry name" value="NHL"/>
    <property type="match status" value="1"/>
</dbReference>
<dbReference type="Proteomes" id="UP001153404">
    <property type="component" value="Unassembled WGS sequence"/>
</dbReference>